<sequence>MFLGSDVHLWGAQGTGFDNLTKGFIVSNDGLNKTYKNSTLEVPLLRNVMWSMIDVLTVWDRTTASDFGHVVLRRDAPAKPSLTVFENCKVLSKNFRLRWSLNVFEDSLEIGLEVAIGITNYMAFGCVDPSSEDSDFMIGGDVVVTGFKEDGAPIVDNFFITKYSECVKNDDEVAHGVCPNSVYKGHEAMGLVNRSMLVYGHRSDGVSFVRYRWHLTKNHGAVNYGHLVLNVSEHVNDCIGPLDAEDKEDQGVIIADSNNPLVVSSAPTMHYPNPPNPAKVLYVNKKEARVLRVEKGVSVKFSIQAGHDVALYITSYPLGGNEATKEREKK</sequence>
<dbReference type="PANTHER" id="PTHR47281">
    <property type="entry name" value="OS09G0557700 PROTEIN"/>
    <property type="match status" value="1"/>
</dbReference>
<dbReference type="Pfam" id="PF10517">
    <property type="entry name" value="DM13"/>
    <property type="match status" value="1"/>
</dbReference>
<protein>
    <submittedName>
        <fullName evidence="2">Cytochrome b561, DM13 and DOMON domain-containing protein</fullName>
    </submittedName>
</protein>
<gene>
    <name evidence="2" type="ORF">HKW66_Vig0229000</name>
    <name evidence="3" type="ORF">LR48_Vigan08g031900</name>
</gene>
<evidence type="ECO:0000313" key="3">
    <source>
        <dbReference type="EMBL" id="KOM49492.1"/>
    </source>
</evidence>
<feature type="domain" description="DM13" evidence="1">
    <location>
        <begin position="1"/>
        <end position="73"/>
    </location>
</feature>
<dbReference type="InterPro" id="IPR019545">
    <property type="entry name" value="DM13_domain"/>
</dbReference>
<proteinExistence type="predicted"/>
<dbReference type="Pfam" id="PF25489">
    <property type="entry name" value="At5g54830"/>
    <property type="match status" value="1"/>
</dbReference>
<dbReference type="STRING" id="3914.A0A0L9V3L9"/>
<accession>A0A0L9V3L9</accession>
<dbReference type="Proteomes" id="UP000053144">
    <property type="component" value="Chromosome 8"/>
</dbReference>
<organism evidence="3 4">
    <name type="scientific">Phaseolus angularis</name>
    <name type="common">Azuki bean</name>
    <name type="synonym">Vigna angularis</name>
    <dbReference type="NCBI Taxonomy" id="3914"/>
    <lineage>
        <taxon>Eukaryota</taxon>
        <taxon>Viridiplantae</taxon>
        <taxon>Streptophyta</taxon>
        <taxon>Embryophyta</taxon>
        <taxon>Tracheophyta</taxon>
        <taxon>Spermatophyta</taxon>
        <taxon>Magnoliopsida</taxon>
        <taxon>eudicotyledons</taxon>
        <taxon>Gunneridae</taxon>
        <taxon>Pentapetalae</taxon>
        <taxon>rosids</taxon>
        <taxon>fabids</taxon>
        <taxon>Fabales</taxon>
        <taxon>Fabaceae</taxon>
        <taxon>Papilionoideae</taxon>
        <taxon>50 kb inversion clade</taxon>
        <taxon>NPAAA clade</taxon>
        <taxon>indigoferoid/millettioid clade</taxon>
        <taxon>Phaseoleae</taxon>
        <taxon>Vigna</taxon>
    </lineage>
</organism>
<dbReference type="Gramene" id="KOM49492">
    <property type="protein sequence ID" value="KOM49492"/>
    <property type="gene ID" value="LR48_Vigan08g031900"/>
</dbReference>
<dbReference type="PANTHER" id="PTHR47281:SF1">
    <property type="entry name" value="OS09G0557700 PROTEIN"/>
    <property type="match status" value="1"/>
</dbReference>
<reference evidence="3" key="2">
    <citation type="submission" date="2015-02" db="EMBL/GenBank/DDBJ databases">
        <authorList>
            <person name="Chooi Y.-H."/>
        </authorList>
    </citation>
    <scope>NUCLEOTIDE SEQUENCE</scope>
    <source>
        <tissue evidence="3">Seedling</tissue>
    </source>
</reference>
<name>A0A0L9V3L9_PHAAN</name>
<dbReference type="AlphaFoldDB" id="A0A0L9V3L9"/>
<evidence type="ECO:0000313" key="2">
    <source>
        <dbReference type="EMBL" id="KAG2396625.1"/>
    </source>
</evidence>
<dbReference type="InterPro" id="IPR045879">
    <property type="entry name" value="B561A"/>
</dbReference>
<dbReference type="OMA" id="SAPTMHY"/>
<reference evidence="4" key="1">
    <citation type="journal article" date="2015" name="Proc. Natl. Acad. Sci. U.S.A.">
        <title>Genome sequencing of adzuki bean (Vigna angularis) provides insight into high starch and low fat accumulation and domestication.</title>
        <authorList>
            <person name="Yang K."/>
            <person name="Tian Z."/>
            <person name="Chen C."/>
            <person name="Luo L."/>
            <person name="Zhao B."/>
            <person name="Wang Z."/>
            <person name="Yu L."/>
            <person name="Li Y."/>
            <person name="Sun Y."/>
            <person name="Li W."/>
            <person name="Chen Y."/>
            <person name="Li Y."/>
            <person name="Zhang Y."/>
            <person name="Ai D."/>
            <person name="Zhao J."/>
            <person name="Shang C."/>
            <person name="Ma Y."/>
            <person name="Wu B."/>
            <person name="Wang M."/>
            <person name="Gao L."/>
            <person name="Sun D."/>
            <person name="Zhang P."/>
            <person name="Guo F."/>
            <person name="Wang W."/>
            <person name="Li Y."/>
            <person name="Wang J."/>
            <person name="Varshney R.K."/>
            <person name="Wang J."/>
            <person name="Ling H.Q."/>
            <person name="Wan P."/>
        </authorList>
    </citation>
    <scope>NUCLEOTIDE SEQUENCE</scope>
    <source>
        <strain evidence="4">cv. Jingnong 6</strain>
    </source>
</reference>
<evidence type="ECO:0000259" key="1">
    <source>
        <dbReference type="PROSITE" id="PS51549"/>
    </source>
</evidence>
<dbReference type="InterPro" id="IPR057443">
    <property type="entry name" value="At5g54830-like"/>
</dbReference>
<evidence type="ECO:0000313" key="5">
    <source>
        <dbReference type="Proteomes" id="UP000743370"/>
    </source>
</evidence>
<dbReference type="EMBL" id="CM003378">
    <property type="protein sequence ID" value="KOM49492.1"/>
    <property type="molecule type" value="Genomic_DNA"/>
</dbReference>
<dbReference type="EMBL" id="JABFOF010000005">
    <property type="protein sequence ID" value="KAG2396625.1"/>
    <property type="molecule type" value="Genomic_DNA"/>
</dbReference>
<dbReference type="Proteomes" id="UP000743370">
    <property type="component" value="Unassembled WGS sequence"/>
</dbReference>
<reference evidence="2 5" key="3">
    <citation type="submission" date="2020-05" db="EMBL/GenBank/DDBJ databases">
        <title>Vigna angularis (adzuki bean) Var. LongXiaoDou No. 4 denovo assembly.</title>
        <authorList>
            <person name="Xiang H."/>
        </authorList>
    </citation>
    <scope>NUCLEOTIDE SEQUENCE [LARGE SCALE GENOMIC DNA]</scope>
    <source>
        <tissue evidence="2">Leaf</tissue>
    </source>
</reference>
<dbReference type="PROSITE" id="PS51549">
    <property type="entry name" value="DM13"/>
    <property type="match status" value="1"/>
</dbReference>
<evidence type="ECO:0000313" key="4">
    <source>
        <dbReference type="Proteomes" id="UP000053144"/>
    </source>
</evidence>